<evidence type="ECO:0000313" key="1">
    <source>
        <dbReference type="EMBL" id="KAJ6968922.1"/>
    </source>
</evidence>
<evidence type="ECO:0000313" key="2">
    <source>
        <dbReference type="Proteomes" id="UP001164929"/>
    </source>
</evidence>
<dbReference type="EMBL" id="JAQIZT010000016">
    <property type="protein sequence ID" value="KAJ6968922.1"/>
    <property type="molecule type" value="Genomic_DNA"/>
</dbReference>
<organism evidence="1 2">
    <name type="scientific">Populus alba x Populus x berolinensis</name>
    <dbReference type="NCBI Taxonomy" id="444605"/>
    <lineage>
        <taxon>Eukaryota</taxon>
        <taxon>Viridiplantae</taxon>
        <taxon>Streptophyta</taxon>
        <taxon>Embryophyta</taxon>
        <taxon>Tracheophyta</taxon>
        <taxon>Spermatophyta</taxon>
        <taxon>Magnoliopsida</taxon>
        <taxon>eudicotyledons</taxon>
        <taxon>Gunneridae</taxon>
        <taxon>Pentapetalae</taxon>
        <taxon>rosids</taxon>
        <taxon>fabids</taxon>
        <taxon>Malpighiales</taxon>
        <taxon>Salicaceae</taxon>
        <taxon>Saliceae</taxon>
        <taxon>Populus</taxon>
    </lineage>
</organism>
<name>A0AAD6LKP3_9ROSI</name>
<proteinExistence type="predicted"/>
<keyword evidence="2" id="KW-1185">Reference proteome</keyword>
<accession>A0AAD6LKP3</accession>
<sequence length="36" mass="4000">MGFPCYHRRSVLSPSTGGQAHLAFQPGRLLFGKIRL</sequence>
<protein>
    <submittedName>
        <fullName evidence="1">Uncharacterized protein</fullName>
    </submittedName>
</protein>
<gene>
    <name evidence="1" type="ORF">NC653_036789</name>
</gene>
<comment type="caution">
    <text evidence="1">The sequence shown here is derived from an EMBL/GenBank/DDBJ whole genome shotgun (WGS) entry which is preliminary data.</text>
</comment>
<reference evidence="1 2" key="1">
    <citation type="journal article" date="2023" name="Mol. Ecol. Resour.">
        <title>Chromosome-level genome assembly of a triploid poplar Populus alba 'Berolinensis'.</title>
        <authorList>
            <person name="Chen S."/>
            <person name="Yu Y."/>
            <person name="Wang X."/>
            <person name="Wang S."/>
            <person name="Zhang T."/>
            <person name="Zhou Y."/>
            <person name="He R."/>
            <person name="Meng N."/>
            <person name="Wang Y."/>
            <person name="Liu W."/>
            <person name="Liu Z."/>
            <person name="Liu J."/>
            <person name="Guo Q."/>
            <person name="Huang H."/>
            <person name="Sederoff R.R."/>
            <person name="Wang G."/>
            <person name="Qu G."/>
            <person name="Chen S."/>
        </authorList>
    </citation>
    <scope>NUCLEOTIDE SEQUENCE [LARGE SCALE GENOMIC DNA]</scope>
    <source>
        <strain evidence="1">SC-2020</strain>
    </source>
</reference>
<dbReference type="Proteomes" id="UP001164929">
    <property type="component" value="Chromosome 16"/>
</dbReference>
<dbReference type="AlphaFoldDB" id="A0AAD6LKP3"/>